<sequence length="412" mass="47379">MWCLGGVLVKWCLGGVLVRIKSTLFCKRFSSLCYPNSSIVEFCKKNRLFCDPNHDDPENVSVSISSSLAQQSLSGMTARELPPIPRTEYKEMGTQPEDLVNLCIIYESPRITYCTDQFKTVNVFDSKGLPTNCYAYNSLWGQIHGARMIKAKTLVIFELKSERAQTNQFYTGTPFSIQIALHNPYSLVNPFMNGFSLKPCSNYYIFPSKQVNDLLPPPYTSGCYNYTDTWLVRSGRGPRNKRLCTEECFLNETVKKLGCVDPYYIAYPNMEKICPEPAQPWVYEKCRNFCKPACMREDITADIQEQSPLQTSSRGKEKSNECFSMITLAFNRMEVVKYKYSAKYESISLFSYIGGYLGLWLGISLVAICDAIETTLLIAQWFCQEVRRNRKSRNKVYSKQVSRRHKEQMWIL</sequence>
<keyword evidence="3 12" id="KW-0813">Transport</keyword>
<evidence type="ECO:0000256" key="14">
    <source>
        <dbReference type="SAM" id="SignalP"/>
    </source>
</evidence>
<dbReference type="Proteomes" id="UP001054837">
    <property type="component" value="Unassembled WGS sequence"/>
</dbReference>
<dbReference type="EMBL" id="BPLQ01014270">
    <property type="protein sequence ID" value="GIY78729.1"/>
    <property type="molecule type" value="Genomic_DNA"/>
</dbReference>
<dbReference type="Gene3D" id="1.10.287.770">
    <property type="entry name" value="YojJ-like"/>
    <property type="match status" value="1"/>
</dbReference>
<keyword evidence="6 13" id="KW-1133">Transmembrane helix</keyword>
<dbReference type="InterPro" id="IPR001873">
    <property type="entry name" value="ENaC"/>
</dbReference>
<comment type="subcellular location">
    <subcellularLocation>
        <location evidence="1">Membrane</location>
        <topology evidence="1">Multi-pass membrane protein</topology>
    </subcellularLocation>
</comment>
<proteinExistence type="inferred from homology"/>
<keyword evidence="7" id="KW-0915">Sodium</keyword>
<gene>
    <name evidence="15" type="primary">AVEN_99446_1</name>
    <name evidence="15" type="ORF">CDAR_116851</name>
</gene>
<evidence type="ECO:0000256" key="7">
    <source>
        <dbReference type="ARBA" id="ARBA00023053"/>
    </source>
</evidence>
<evidence type="ECO:0000256" key="3">
    <source>
        <dbReference type="ARBA" id="ARBA00022448"/>
    </source>
</evidence>
<dbReference type="AlphaFoldDB" id="A0AAV4W916"/>
<evidence type="ECO:0000256" key="9">
    <source>
        <dbReference type="ARBA" id="ARBA00023136"/>
    </source>
</evidence>
<keyword evidence="5 12" id="KW-0812">Transmembrane</keyword>
<evidence type="ECO:0000256" key="13">
    <source>
        <dbReference type="SAM" id="Phobius"/>
    </source>
</evidence>
<keyword evidence="4 12" id="KW-0894">Sodium channel</keyword>
<keyword evidence="9 13" id="KW-0472">Membrane</keyword>
<organism evidence="15 16">
    <name type="scientific">Caerostris darwini</name>
    <dbReference type="NCBI Taxonomy" id="1538125"/>
    <lineage>
        <taxon>Eukaryota</taxon>
        <taxon>Metazoa</taxon>
        <taxon>Ecdysozoa</taxon>
        <taxon>Arthropoda</taxon>
        <taxon>Chelicerata</taxon>
        <taxon>Arachnida</taxon>
        <taxon>Araneae</taxon>
        <taxon>Araneomorphae</taxon>
        <taxon>Entelegynae</taxon>
        <taxon>Araneoidea</taxon>
        <taxon>Araneidae</taxon>
        <taxon>Caerostris</taxon>
    </lineage>
</organism>
<feature type="chain" id="PRO_5043315889" evidence="14">
    <location>
        <begin position="19"/>
        <end position="412"/>
    </location>
</feature>
<accession>A0AAV4W916</accession>
<evidence type="ECO:0000256" key="4">
    <source>
        <dbReference type="ARBA" id="ARBA00022461"/>
    </source>
</evidence>
<evidence type="ECO:0000256" key="10">
    <source>
        <dbReference type="ARBA" id="ARBA00023201"/>
    </source>
</evidence>
<evidence type="ECO:0000313" key="16">
    <source>
        <dbReference type="Proteomes" id="UP001054837"/>
    </source>
</evidence>
<keyword evidence="8 12" id="KW-0406">Ion transport</keyword>
<evidence type="ECO:0000256" key="2">
    <source>
        <dbReference type="ARBA" id="ARBA00007193"/>
    </source>
</evidence>
<evidence type="ECO:0000256" key="6">
    <source>
        <dbReference type="ARBA" id="ARBA00022989"/>
    </source>
</evidence>
<feature type="signal peptide" evidence="14">
    <location>
        <begin position="1"/>
        <end position="18"/>
    </location>
</feature>
<evidence type="ECO:0000256" key="1">
    <source>
        <dbReference type="ARBA" id="ARBA00004141"/>
    </source>
</evidence>
<name>A0AAV4W916_9ARAC</name>
<dbReference type="GO" id="GO:0005886">
    <property type="term" value="C:plasma membrane"/>
    <property type="evidence" value="ECO:0007669"/>
    <property type="project" value="TreeGrafter"/>
</dbReference>
<feature type="transmembrane region" description="Helical" evidence="13">
    <location>
        <begin position="357"/>
        <end position="383"/>
    </location>
</feature>
<dbReference type="GO" id="GO:0015280">
    <property type="term" value="F:ligand-gated sodium channel activity"/>
    <property type="evidence" value="ECO:0007669"/>
    <property type="project" value="TreeGrafter"/>
</dbReference>
<evidence type="ECO:0000256" key="12">
    <source>
        <dbReference type="RuleBase" id="RU000679"/>
    </source>
</evidence>
<protein>
    <submittedName>
        <fullName evidence="15">Uncharacterized protein</fullName>
    </submittedName>
</protein>
<keyword evidence="10 12" id="KW-0739">Sodium transport</keyword>
<keyword evidence="16" id="KW-1185">Reference proteome</keyword>
<keyword evidence="11 12" id="KW-0407">Ion channel</keyword>
<comment type="caution">
    <text evidence="15">The sequence shown here is derived from an EMBL/GenBank/DDBJ whole genome shotgun (WGS) entry which is preliminary data.</text>
</comment>
<evidence type="ECO:0000256" key="5">
    <source>
        <dbReference type="ARBA" id="ARBA00022692"/>
    </source>
</evidence>
<evidence type="ECO:0000256" key="8">
    <source>
        <dbReference type="ARBA" id="ARBA00023065"/>
    </source>
</evidence>
<reference evidence="15 16" key="1">
    <citation type="submission" date="2021-06" db="EMBL/GenBank/DDBJ databases">
        <title>Caerostris darwini draft genome.</title>
        <authorList>
            <person name="Kono N."/>
            <person name="Arakawa K."/>
        </authorList>
    </citation>
    <scope>NUCLEOTIDE SEQUENCE [LARGE SCALE GENOMIC DNA]</scope>
</reference>
<keyword evidence="14" id="KW-0732">Signal</keyword>
<dbReference type="Pfam" id="PF00858">
    <property type="entry name" value="ASC"/>
    <property type="match status" value="1"/>
</dbReference>
<evidence type="ECO:0000313" key="15">
    <source>
        <dbReference type="EMBL" id="GIY78729.1"/>
    </source>
</evidence>
<comment type="similarity">
    <text evidence="2 12">Belongs to the amiloride-sensitive sodium channel (TC 1.A.6) family.</text>
</comment>
<dbReference type="PANTHER" id="PTHR11690">
    <property type="entry name" value="AMILORIDE-SENSITIVE SODIUM CHANNEL-RELATED"/>
    <property type="match status" value="1"/>
</dbReference>
<evidence type="ECO:0000256" key="11">
    <source>
        <dbReference type="ARBA" id="ARBA00023303"/>
    </source>
</evidence>